<protein>
    <submittedName>
        <fullName evidence="1">Uncharacterized protein</fullName>
    </submittedName>
</protein>
<evidence type="ECO:0000313" key="2">
    <source>
        <dbReference type="Proteomes" id="UP000325787"/>
    </source>
</evidence>
<sequence>MASEETVCTVDVELNGHPHQVVVSGNNSPVFGFDTGGGTLPAPVPLRLRCEVCNGAAKLAFSPPSASWRRPYLVRRVIHTTDE</sequence>
<keyword evidence="2" id="KW-1185">Reference proteome</keyword>
<dbReference type="AlphaFoldDB" id="A0A5Q0H2Q0"/>
<evidence type="ECO:0000313" key="1">
    <source>
        <dbReference type="EMBL" id="QFZ20461.1"/>
    </source>
</evidence>
<dbReference type="Proteomes" id="UP000325787">
    <property type="component" value="Chromosome"/>
</dbReference>
<proteinExistence type="predicted"/>
<gene>
    <name evidence="1" type="ORF">EKG83_26320</name>
</gene>
<organism evidence="1 2">
    <name type="scientific">Saccharothrix syringae</name>
    <name type="common">Nocardiopsis syringae</name>
    <dbReference type="NCBI Taxonomy" id="103733"/>
    <lineage>
        <taxon>Bacteria</taxon>
        <taxon>Bacillati</taxon>
        <taxon>Actinomycetota</taxon>
        <taxon>Actinomycetes</taxon>
        <taxon>Pseudonocardiales</taxon>
        <taxon>Pseudonocardiaceae</taxon>
        <taxon>Saccharothrix</taxon>
    </lineage>
</organism>
<dbReference type="EMBL" id="CP034550">
    <property type="protein sequence ID" value="QFZ20461.1"/>
    <property type="molecule type" value="Genomic_DNA"/>
</dbReference>
<name>A0A5Q0H2Q0_SACSY</name>
<reference evidence="2" key="1">
    <citation type="journal article" date="2021" name="Curr. Microbiol.">
        <title>Complete genome of nocamycin-producing strain Saccharothrix syringae NRRL B-16468 reveals the biosynthetic potential for secondary metabolites.</title>
        <authorList>
            <person name="Mo X."/>
            <person name="Yang S."/>
        </authorList>
    </citation>
    <scope>NUCLEOTIDE SEQUENCE [LARGE SCALE GENOMIC DNA]</scope>
    <source>
        <strain evidence="2">ATCC 51364 / DSM 43886 / JCM 6844 / KCTC 9398 / NBRC 14523 / NRRL B-16468 / INA 2240</strain>
    </source>
</reference>
<dbReference type="RefSeq" id="WP_033434927.1">
    <property type="nucleotide sequence ID" value="NZ_CP034550.1"/>
</dbReference>
<accession>A0A5Q0H2Q0</accession>
<dbReference type="KEGG" id="ssyi:EKG83_26320"/>